<dbReference type="FunFam" id="3.30.70.1660:FF:000004">
    <property type="entry name" value="Peptide chain release factor 1"/>
    <property type="match status" value="1"/>
</dbReference>
<feature type="domain" description="Prokaryotic-type class I peptide chain release factors" evidence="11">
    <location>
        <begin position="228"/>
        <end position="244"/>
    </location>
</feature>
<dbReference type="InterPro" id="IPR000352">
    <property type="entry name" value="Pep_chain_release_fac_I"/>
</dbReference>
<feature type="modified residue" description="N5-methylglutamine" evidence="7">
    <location>
        <position position="235"/>
    </location>
</feature>
<dbReference type="FunFam" id="3.30.160.20:FF:000004">
    <property type="entry name" value="Peptide chain release factor 1"/>
    <property type="match status" value="1"/>
</dbReference>
<dbReference type="GO" id="GO:0016149">
    <property type="term" value="F:translation release factor activity, codon specific"/>
    <property type="evidence" value="ECO:0007669"/>
    <property type="project" value="UniProtKB-UniRule"/>
</dbReference>
<evidence type="ECO:0000313" key="13">
    <source>
        <dbReference type="Proteomes" id="UP000051373"/>
    </source>
</evidence>
<evidence type="ECO:0000256" key="10">
    <source>
        <dbReference type="SAM" id="MobiDB-lite"/>
    </source>
</evidence>
<dbReference type="EMBL" id="LJUJ01000019">
    <property type="protein sequence ID" value="KPK63097.1"/>
    <property type="molecule type" value="Genomic_DNA"/>
</dbReference>
<comment type="function">
    <text evidence="1 7">Peptide chain release factor 1 directs the termination of translation in response to the peptide chain termination codons UAG and UAA.</text>
</comment>
<dbReference type="InterPro" id="IPR050057">
    <property type="entry name" value="Prokaryotic/Mito_RF"/>
</dbReference>
<dbReference type="STRING" id="1703779.AMJ83_08500"/>
<dbReference type="Pfam" id="PF03462">
    <property type="entry name" value="PCRF"/>
    <property type="match status" value="1"/>
</dbReference>
<evidence type="ECO:0000256" key="4">
    <source>
        <dbReference type="ARBA" id="ARBA00022481"/>
    </source>
</evidence>
<feature type="coiled-coil region" evidence="9">
    <location>
        <begin position="1"/>
        <end position="96"/>
    </location>
</feature>
<comment type="PTM">
    <text evidence="7">Methylated by PrmC. Methylation increases the termination efficiency of RF1.</text>
</comment>
<dbReference type="AlphaFoldDB" id="A0A0S8FQU5"/>
<keyword evidence="4 7" id="KW-0488">Methylation</keyword>
<dbReference type="PROSITE" id="PS00745">
    <property type="entry name" value="RF_PROK_I"/>
    <property type="match status" value="1"/>
</dbReference>
<dbReference type="Gene3D" id="3.30.160.20">
    <property type="match status" value="1"/>
</dbReference>
<accession>A0A0S8FQU5</accession>
<gene>
    <name evidence="7" type="primary">prfA</name>
    <name evidence="12" type="ORF">AMJ83_08500</name>
</gene>
<keyword evidence="5 7" id="KW-0963">Cytoplasm</keyword>
<evidence type="ECO:0000313" key="12">
    <source>
        <dbReference type="EMBL" id="KPK63097.1"/>
    </source>
</evidence>
<dbReference type="Gene3D" id="6.10.140.1950">
    <property type="match status" value="1"/>
</dbReference>
<dbReference type="PANTHER" id="PTHR43804">
    <property type="entry name" value="LD18447P"/>
    <property type="match status" value="1"/>
</dbReference>
<proteinExistence type="inferred from homology"/>
<dbReference type="GO" id="GO:0005829">
    <property type="term" value="C:cytosol"/>
    <property type="evidence" value="ECO:0007669"/>
    <property type="project" value="UniProtKB-ARBA"/>
</dbReference>
<dbReference type="PATRIC" id="fig|1703779.3.peg.448"/>
<comment type="similarity">
    <text evidence="3 7">Belongs to the prokaryotic/mitochondrial release factor family.</text>
</comment>
<reference evidence="12 13" key="1">
    <citation type="journal article" date="2015" name="Microbiome">
        <title>Genomic resolution of linkages in carbon, nitrogen, and sulfur cycling among widespread estuary sediment bacteria.</title>
        <authorList>
            <person name="Baker B.J."/>
            <person name="Lazar C.S."/>
            <person name="Teske A.P."/>
            <person name="Dick G.J."/>
        </authorList>
    </citation>
    <scope>NUCLEOTIDE SEQUENCE [LARGE SCALE GENOMIC DNA]</scope>
    <source>
        <strain evidence="12">SM23_42</strain>
    </source>
</reference>
<dbReference type="Gene3D" id="3.30.70.1660">
    <property type="match status" value="2"/>
</dbReference>
<dbReference type="InterPro" id="IPR045853">
    <property type="entry name" value="Pep_chain_release_fac_I_sf"/>
</dbReference>
<feature type="region of interest" description="Disordered" evidence="10">
    <location>
        <begin position="284"/>
        <end position="312"/>
    </location>
</feature>
<comment type="caution">
    <text evidence="12">The sequence shown here is derived from an EMBL/GenBank/DDBJ whole genome shotgun (WGS) entry which is preliminary data.</text>
</comment>
<evidence type="ECO:0000256" key="6">
    <source>
        <dbReference type="ARBA" id="ARBA00022917"/>
    </source>
</evidence>
<dbReference type="NCBIfam" id="NF001859">
    <property type="entry name" value="PRK00591.1"/>
    <property type="match status" value="1"/>
</dbReference>
<evidence type="ECO:0000256" key="9">
    <source>
        <dbReference type="SAM" id="Coils"/>
    </source>
</evidence>
<keyword evidence="6 7" id="KW-0648">Protein biosynthesis</keyword>
<keyword evidence="9" id="KW-0175">Coiled coil</keyword>
<evidence type="ECO:0000256" key="5">
    <source>
        <dbReference type="ARBA" id="ARBA00022490"/>
    </source>
</evidence>
<organism evidence="12 13">
    <name type="scientific">candidate division WOR_3 bacterium SM23_42</name>
    <dbReference type="NCBI Taxonomy" id="1703779"/>
    <lineage>
        <taxon>Bacteria</taxon>
        <taxon>Bacteria division WOR-3</taxon>
    </lineage>
</organism>
<dbReference type="PANTHER" id="PTHR43804:SF7">
    <property type="entry name" value="LD18447P"/>
    <property type="match status" value="1"/>
</dbReference>
<dbReference type="InterPro" id="IPR005139">
    <property type="entry name" value="PCRF"/>
</dbReference>
<dbReference type="Proteomes" id="UP000051373">
    <property type="component" value="Unassembled WGS sequence"/>
</dbReference>
<dbReference type="HAMAP" id="MF_00093">
    <property type="entry name" value="Rel_fac_1"/>
    <property type="match status" value="1"/>
</dbReference>
<dbReference type="InterPro" id="IPR004373">
    <property type="entry name" value="RF-1"/>
</dbReference>
<evidence type="ECO:0000256" key="3">
    <source>
        <dbReference type="ARBA" id="ARBA00010835"/>
    </source>
</evidence>
<evidence type="ECO:0000256" key="1">
    <source>
        <dbReference type="ARBA" id="ARBA00002986"/>
    </source>
</evidence>
<sequence length="355" mass="40788">MAIQTEERRAKELRLEELRRMLASAEVLKDPKNYANLSREYKKLEQIVQKYEEYDKILREIDGVDEVLASDDQELRTVAEHEREVLEGRLERIKNEIEDMSNPNYEEFQKNCIVEIRAGAGGDEASLFGADLFRMYQKFVENHGFKSELLSSHPSEIGGFKEVIFLVSGENAYRLLRFEKGVHRVQRIPKTEAGGRIHTSTATVAVLPEIEETQLAIDPNDLRVDTFRAGGHGGQNVNKVSSAVRLTHLPTGMVVVCQDERSQHKNREKAMKILRARLAEAERQRRDAEIHQQRQQQVGTGDRSEKIRTYNFPQNRITDHRIGLTLYNLENVLDGDLDDVIAKLEQHERTDQGSK</sequence>
<evidence type="ECO:0000256" key="2">
    <source>
        <dbReference type="ARBA" id="ARBA00004496"/>
    </source>
</evidence>
<dbReference type="NCBIfam" id="TIGR00019">
    <property type="entry name" value="prfA"/>
    <property type="match status" value="1"/>
</dbReference>
<name>A0A0S8FQU5_UNCW3</name>
<evidence type="ECO:0000256" key="8">
    <source>
        <dbReference type="NCBIfam" id="TIGR00019"/>
    </source>
</evidence>
<dbReference type="FunFam" id="3.30.70.1660:FF:000002">
    <property type="entry name" value="Peptide chain release factor 1"/>
    <property type="match status" value="1"/>
</dbReference>
<evidence type="ECO:0000259" key="11">
    <source>
        <dbReference type="PROSITE" id="PS00745"/>
    </source>
</evidence>
<comment type="subcellular location">
    <subcellularLocation>
        <location evidence="2 7">Cytoplasm</location>
    </subcellularLocation>
</comment>
<dbReference type="Pfam" id="PF00472">
    <property type="entry name" value="RF-1"/>
    <property type="match status" value="1"/>
</dbReference>
<dbReference type="SMART" id="SM00937">
    <property type="entry name" value="PCRF"/>
    <property type="match status" value="1"/>
</dbReference>
<dbReference type="SUPFAM" id="SSF75620">
    <property type="entry name" value="Release factor"/>
    <property type="match status" value="1"/>
</dbReference>
<evidence type="ECO:0000256" key="7">
    <source>
        <dbReference type="HAMAP-Rule" id="MF_00093"/>
    </source>
</evidence>
<protein>
    <recommendedName>
        <fullName evidence="7 8">Peptide chain release factor 1</fullName>
        <shortName evidence="7">RF-1</shortName>
    </recommendedName>
</protein>